<dbReference type="AlphaFoldDB" id="A0A0F8XCR1"/>
<sequence>MWAIHIVGSLNKVFTQFKDTWGYALAVLNYRQVHGQWKSITWTSEQVVATAIATPEAGGSIEITDIIFTALKTSSGTVTLTVTDGTNTETIVTFLLTNESVRMAHSVQGRMQGWRDASVKYTVAGANSTGAITLGYVKHDVGSTEDYSVWNSKR</sequence>
<reference evidence="1" key="1">
    <citation type="journal article" date="2015" name="Nature">
        <title>Complex archaea that bridge the gap between prokaryotes and eukaryotes.</title>
        <authorList>
            <person name="Spang A."/>
            <person name="Saw J.H."/>
            <person name="Jorgensen S.L."/>
            <person name="Zaremba-Niedzwiedzka K."/>
            <person name="Martijn J."/>
            <person name="Lind A.E."/>
            <person name="van Eijk R."/>
            <person name="Schleper C."/>
            <person name="Guy L."/>
            <person name="Ettema T.J."/>
        </authorList>
    </citation>
    <scope>NUCLEOTIDE SEQUENCE</scope>
</reference>
<gene>
    <name evidence="1" type="ORF">LCGC14_2962190</name>
</gene>
<dbReference type="EMBL" id="LAZR01059991">
    <property type="protein sequence ID" value="KKK66628.1"/>
    <property type="molecule type" value="Genomic_DNA"/>
</dbReference>
<comment type="caution">
    <text evidence="1">The sequence shown here is derived from an EMBL/GenBank/DDBJ whole genome shotgun (WGS) entry which is preliminary data.</text>
</comment>
<evidence type="ECO:0000313" key="1">
    <source>
        <dbReference type="EMBL" id="KKK66628.1"/>
    </source>
</evidence>
<accession>A0A0F8XCR1</accession>
<name>A0A0F8XCR1_9ZZZZ</name>
<protein>
    <submittedName>
        <fullName evidence="1">Uncharacterized protein</fullName>
    </submittedName>
</protein>
<proteinExistence type="predicted"/>
<organism evidence="1">
    <name type="scientific">marine sediment metagenome</name>
    <dbReference type="NCBI Taxonomy" id="412755"/>
    <lineage>
        <taxon>unclassified sequences</taxon>
        <taxon>metagenomes</taxon>
        <taxon>ecological metagenomes</taxon>
    </lineage>
</organism>